<dbReference type="PROSITE" id="PS00041">
    <property type="entry name" value="HTH_ARAC_FAMILY_1"/>
    <property type="match status" value="1"/>
</dbReference>
<gene>
    <name evidence="5" type="ORF">H9648_12595</name>
</gene>
<proteinExistence type="predicted"/>
<dbReference type="InterPro" id="IPR009057">
    <property type="entry name" value="Homeodomain-like_sf"/>
</dbReference>
<keyword evidence="2" id="KW-0238">DNA-binding</keyword>
<dbReference type="PROSITE" id="PS01124">
    <property type="entry name" value="HTH_ARAC_FAMILY_2"/>
    <property type="match status" value="1"/>
</dbReference>
<evidence type="ECO:0000256" key="2">
    <source>
        <dbReference type="ARBA" id="ARBA00023125"/>
    </source>
</evidence>
<accession>A0ABR8SNG4</accession>
<evidence type="ECO:0000259" key="4">
    <source>
        <dbReference type="PROSITE" id="PS01124"/>
    </source>
</evidence>
<keyword evidence="3" id="KW-0804">Transcription</keyword>
<evidence type="ECO:0000313" key="6">
    <source>
        <dbReference type="Proteomes" id="UP000603641"/>
    </source>
</evidence>
<reference evidence="5 6" key="1">
    <citation type="submission" date="2020-08" db="EMBL/GenBank/DDBJ databases">
        <title>A Genomic Blueprint of the Chicken Gut Microbiome.</title>
        <authorList>
            <person name="Gilroy R."/>
            <person name="Ravi A."/>
            <person name="Getino M."/>
            <person name="Pursley I."/>
            <person name="Horton D.L."/>
            <person name="Alikhan N.-F."/>
            <person name="Baker D."/>
            <person name="Gharbi K."/>
            <person name="Hall N."/>
            <person name="Watson M."/>
            <person name="Adriaenssens E.M."/>
            <person name="Foster-Nyarko E."/>
            <person name="Jarju S."/>
            <person name="Secka A."/>
            <person name="Antonio M."/>
            <person name="Oren A."/>
            <person name="Chaudhuri R."/>
            <person name="La Ragione R.M."/>
            <person name="Hildebrand F."/>
            <person name="Pallen M.J."/>
        </authorList>
    </citation>
    <scope>NUCLEOTIDE SEQUENCE [LARGE SCALE GENOMIC DNA]</scope>
    <source>
        <strain evidence="5 6">Sa2CUA10</strain>
    </source>
</reference>
<keyword evidence="1" id="KW-0805">Transcription regulation</keyword>
<feature type="domain" description="HTH araC/xylS-type" evidence="4">
    <location>
        <begin position="161"/>
        <end position="259"/>
    </location>
</feature>
<keyword evidence="6" id="KW-1185">Reference proteome</keyword>
<dbReference type="InterPro" id="IPR018062">
    <property type="entry name" value="HTH_AraC-typ_CS"/>
</dbReference>
<dbReference type="SUPFAM" id="SSF46689">
    <property type="entry name" value="Homeodomain-like"/>
    <property type="match status" value="2"/>
</dbReference>
<organism evidence="5 6">
    <name type="scientific">Fictibacillus norfolkensis</name>
    <dbReference type="NCBI Taxonomy" id="2762233"/>
    <lineage>
        <taxon>Bacteria</taxon>
        <taxon>Bacillati</taxon>
        <taxon>Bacillota</taxon>
        <taxon>Bacilli</taxon>
        <taxon>Bacillales</taxon>
        <taxon>Fictibacillaceae</taxon>
        <taxon>Fictibacillus</taxon>
    </lineage>
</organism>
<evidence type="ECO:0000256" key="3">
    <source>
        <dbReference type="ARBA" id="ARBA00023163"/>
    </source>
</evidence>
<name>A0ABR8SNG4_9BACL</name>
<dbReference type="Proteomes" id="UP000603641">
    <property type="component" value="Unassembled WGS sequence"/>
</dbReference>
<dbReference type="PANTHER" id="PTHR43280">
    <property type="entry name" value="ARAC-FAMILY TRANSCRIPTIONAL REGULATOR"/>
    <property type="match status" value="1"/>
</dbReference>
<protein>
    <submittedName>
        <fullName evidence="5">Helix-turn-helix transcriptional regulator</fullName>
    </submittedName>
</protein>
<evidence type="ECO:0000256" key="1">
    <source>
        <dbReference type="ARBA" id="ARBA00023015"/>
    </source>
</evidence>
<dbReference type="SMART" id="SM00342">
    <property type="entry name" value="HTH_ARAC"/>
    <property type="match status" value="1"/>
</dbReference>
<comment type="caution">
    <text evidence="5">The sequence shown here is derived from an EMBL/GenBank/DDBJ whole genome shotgun (WGS) entry which is preliminary data.</text>
</comment>
<dbReference type="Gene3D" id="1.10.10.60">
    <property type="entry name" value="Homeodomain-like"/>
    <property type="match status" value="2"/>
</dbReference>
<dbReference type="EMBL" id="JACSQM010000005">
    <property type="protein sequence ID" value="MBD7964894.1"/>
    <property type="molecule type" value="Genomic_DNA"/>
</dbReference>
<dbReference type="InterPro" id="IPR018060">
    <property type="entry name" value="HTH_AraC"/>
</dbReference>
<dbReference type="Pfam" id="PF12833">
    <property type="entry name" value="HTH_18"/>
    <property type="match status" value="1"/>
</dbReference>
<sequence>MAELWHIHDIEIQQHSYWDHIEEFILSEDTYPHYSVFCIMDGTFDYKVLGESGQAEFGDIILCPPNIPLKRKAFTPLQFHFFQFSFKGLDEEHMPVGLLKLKDEVRLSTTYERLINIAFDESVQSNKWKAHLLSDLFQTYSMENHLGTLEDEPKIHDHIIHKALDHINKHAFSDMTIKALSQELNLSPVQFTRRFKESLGVLPVEYLTSIRLRKARTLLLETDYTIEDIAVRCGYNNGFYFSRIFSKKMKMSPSLFRRTHKI</sequence>
<evidence type="ECO:0000313" key="5">
    <source>
        <dbReference type="EMBL" id="MBD7964894.1"/>
    </source>
</evidence>
<dbReference type="PANTHER" id="PTHR43280:SF2">
    <property type="entry name" value="HTH-TYPE TRANSCRIPTIONAL REGULATOR EXSA"/>
    <property type="match status" value="1"/>
</dbReference>